<reference evidence="4" key="1">
    <citation type="submission" date="2017-02" db="UniProtKB">
        <authorList>
            <consortium name="WormBaseParasite"/>
        </authorList>
    </citation>
    <scope>IDENTIFICATION</scope>
</reference>
<sequence>MKFLLLALFFISTILVVYAETNFENNERLRVKRYYGYGMGGYPFHPFGGYGMHGGFPGYGMGYGMGYGGRFWG</sequence>
<dbReference type="Proteomes" id="UP000274131">
    <property type="component" value="Unassembled WGS sequence"/>
</dbReference>
<reference evidence="2 3" key="2">
    <citation type="submission" date="2018-10" db="EMBL/GenBank/DDBJ databases">
        <authorList>
            <consortium name="Pathogen Informatics"/>
        </authorList>
    </citation>
    <scope>NUCLEOTIDE SEQUENCE [LARGE SCALE GENOMIC DNA]</scope>
</reference>
<gene>
    <name evidence="2" type="ORF">EVEC_LOCUS3631</name>
</gene>
<accession>A0A0N4V1S9</accession>
<dbReference type="WBParaSite" id="EVEC_0000392301-mRNA-1">
    <property type="protein sequence ID" value="EVEC_0000392301-mRNA-1"/>
    <property type="gene ID" value="EVEC_0000392301"/>
</dbReference>
<evidence type="ECO:0000313" key="4">
    <source>
        <dbReference type="WBParaSite" id="EVEC_0000392301-mRNA-1"/>
    </source>
</evidence>
<proteinExistence type="predicted"/>
<dbReference type="EMBL" id="UXUI01007642">
    <property type="protein sequence ID" value="VDD88488.1"/>
    <property type="molecule type" value="Genomic_DNA"/>
</dbReference>
<keyword evidence="3" id="KW-1185">Reference proteome</keyword>
<keyword evidence="1" id="KW-0732">Signal</keyword>
<evidence type="ECO:0000313" key="2">
    <source>
        <dbReference type="EMBL" id="VDD88488.1"/>
    </source>
</evidence>
<dbReference type="AlphaFoldDB" id="A0A0N4V1S9"/>
<organism evidence="4">
    <name type="scientific">Enterobius vermicularis</name>
    <name type="common">Human pinworm</name>
    <dbReference type="NCBI Taxonomy" id="51028"/>
    <lineage>
        <taxon>Eukaryota</taxon>
        <taxon>Metazoa</taxon>
        <taxon>Ecdysozoa</taxon>
        <taxon>Nematoda</taxon>
        <taxon>Chromadorea</taxon>
        <taxon>Rhabditida</taxon>
        <taxon>Spirurina</taxon>
        <taxon>Oxyuridomorpha</taxon>
        <taxon>Oxyuroidea</taxon>
        <taxon>Oxyuridae</taxon>
        <taxon>Enterobius</taxon>
    </lineage>
</organism>
<feature type="signal peptide" evidence="1">
    <location>
        <begin position="1"/>
        <end position="19"/>
    </location>
</feature>
<protein>
    <submittedName>
        <fullName evidence="2 4">Uncharacterized protein</fullName>
    </submittedName>
</protein>
<feature type="chain" id="PRO_5043122588" evidence="1">
    <location>
        <begin position="20"/>
        <end position="73"/>
    </location>
</feature>
<evidence type="ECO:0000313" key="3">
    <source>
        <dbReference type="Proteomes" id="UP000274131"/>
    </source>
</evidence>
<evidence type="ECO:0000256" key="1">
    <source>
        <dbReference type="SAM" id="SignalP"/>
    </source>
</evidence>
<name>A0A0N4V1S9_ENTVE</name>